<sequence length="39" mass="4385">MSNEAARLGERAVRQTQLRQRQAGQGAKKNDMDNICELP</sequence>
<reference evidence="2" key="1">
    <citation type="journal article" date="2021" name="Microb. Physiol.">
        <title>Proteogenomic Insights into the Physiology of Marine, Sulfate-Reducing, Filamentous Desulfonema limicola and Desulfonema magnum.</title>
        <authorList>
            <person name="Schnaars V."/>
            <person name="Wohlbrand L."/>
            <person name="Scheve S."/>
            <person name="Hinrichs C."/>
            <person name="Reinhardt R."/>
            <person name="Rabus R."/>
        </authorList>
    </citation>
    <scope>NUCLEOTIDE SEQUENCE</scope>
    <source>
        <strain evidence="2">5ac10</strain>
    </source>
</reference>
<gene>
    <name evidence="2" type="ORF">dnl_36550</name>
</gene>
<evidence type="ECO:0000256" key="1">
    <source>
        <dbReference type="SAM" id="MobiDB-lite"/>
    </source>
</evidence>
<protein>
    <submittedName>
        <fullName evidence="2">Uncharacterized protein</fullName>
    </submittedName>
</protein>
<evidence type="ECO:0000313" key="3">
    <source>
        <dbReference type="Proteomes" id="UP000663720"/>
    </source>
</evidence>
<feature type="region of interest" description="Disordered" evidence="1">
    <location>
        <begin position="1"/>
        <end position="39"/>
    </location>
</feature>
<keyword evidence="3" id="KW-1185">Reference proteome</keyword>
<dbReference type="AlphaFoldDB" id="A0A975B9I6"/>
<organism evidence="2 3">
    <name type="scientific">Desulfonema limicola</name>
    <dbReference type="NCBI Taxonomy" id="45656"/>
    <lineage>
        <taxon>Bacteria</taxon>
        <taxon>Pseudomonadati</taxon>
        <taxon>Thermodesulfobacteriota</taxon>
        <taxon>Desulfobacteria</taxon>
        <taxon>Desulfobacterales</taxon>
        <taxon>Desulfococcaceae</taxon>
        <taxon>Desulfonema</taxon>
    </lineage>
</organism>
<dbReference type="KEGG" id="dli:dnl_36550"/>
<feature type="compositionally biased region" description="Polar residues" evidence="1">
    <location>
        <begin position="14"/>
        <end position="23"/>
    </location>
</feature>
<accession>A0A975B9I6</accession>
<dbReference type="EMBL" id="CP061799">
    <property type="protein sequence ID" value="QTA81322.1"/>
    <property type="molecule type" value="Genomic_DNA"/>
</dbReference>
<dbReference type="Proteomes" id="UP000663720">
    <property type="component" value="Chromosome"/>
</dbReference>
<proteinExistence type="predicted"/>
<name>A0A975B9I6_9BACT</name>
<evidence type="ECO:0000313" key="2">
    <source>
        <dbReference type="EMBL" id="QTA81322.1"/>
    </source>
</evidence>